<dbReference type="Proteomes" id="UP000281553">
    <property type="component" value="Unassembled WGS sequence"/>
</dbReference>
<organism evidence="2 3">
    <name type="scientific">Dibothriocephalus latus</name>
    <name type="common">Fish tapeworm</name>
    <name type="synonym">Diphyllobothrium latum</name>
    <dbReference type="NCBI Taxonomy" id="60516"/>
    <lineage>
        <taxon>Eukaryota</taxon>
        <taxon>Metazoa</taxon>
        <taxon>Spiralia</taxon>
        <taxon>Lophotrochozoa</taxon>
        <taxon>Platyhelminthes</taxon>
        <taxon>Cestoda</taxon>
        <taxon>Eucestoda</taxon>
        <taxon>Diphyllobothriidea</taxon>
        <taxon>Diphyllobothriidae</taxon>
        <taxon>Dibothriocephalus</taxon>
    </lineage>
</organism>
<accession>A0A3P7P4L0</accession>
<dbReference type="AlphaFoldDB" id="A0A3P7P4L0"/>
<evidence type="ECO:0000313" key="2">
    <source>
        <dbReference type="EMBL" id="VDN15182.1"/>
    </source>
</evidence>
<dbReference type="EMBL" id="UYRU01061679">
    <property type="protein sequence ID" value="VDN15182.1"/>
    <property type="molecule type" value="Genomic_DNA"/>
</dbReference>
<name>A0A3P7P4L0_DIBLA</name>
<reference evidence="2 3" key="1">
    <citation type="submission" date="2018-11" db="EMBL/GenBank/DDBJ databases">
        <authorList>
            <consortium name="Pathogen Informatics"/>
        </authorList>
    </citation>
    <scope>NUCLEOTIDE SEQUENCE [LARGE SCALE GENOMIC DNA]</scope>
</reference>
<proteinExistence type="predicted"/>
<sequence>MSYLMREFEYEPEILGFRCIPLTYLKRKERAYAQKHPFFGQSHGTQRRKKAGQGKTTQRIKETDLRALCGAHGFIVGLWPGLLPFPDLLAVAEVTGGKWMPKEETIATRTGGDKEDATWIDFRLVPEDNARV</sequence>
<protein>
    <submittedName>
        <fullName evidence="2">Uncharacterized protein</fullName>
    </submittedName>
</protein>
<evidence type="ECO:0000256" key="1">
    <source>
        <dbReference type="SAM" id="MobiDB-lite"/>
    </source>
</evidence>
<gene>
    <name evidence="2" type="ORF">DILT_LOCUS11013</name>
</gene>
<feature type="region of interest" description="Disordered" evidence="1">
    <location>
        <begin position="40"/>
        <end position="59"/>
    </location>
</feature>
<evidence type="ECO:0000313" key="3">
    <source>
        <dbReference type="Proteomes" id="UP000281553"/>
    </source>
</evidence>
<keyword evidence="3" id="KW-1185">Reference proteome</keyword>